<evidence type="ECO:0000256" key="4">
    <source>
        <dbReference type="ARBA" id="ARBA00022989"/>
    </source>
</evidence>
<gene>
    <name evidence="9" type="ORF">PV08_07638</name>
</gene>
<feature type="transmembrane region" description="Helical" evidence="7">
    <location>
        <begin position="288"/>
        <end position="318"/>
    </location>
</feature>
<dbReference type="HOGENOM" id="CLU_001265_0_5_1"/>
<feature type="transmembrane region" description="Helical" evidence="7">
    <location>
        <begin position="220"/>
        <end position="240"/>
    </location>
</feature>
<dbReference type="EMBL" id="KN847496">
    <property type="protein sequence ID" value="KIW14853.1"/>
    <property type="molecule type" value="Genomic_DNA"/>
</dbReference>
<proteinExistence type="predicted"/>
<dbReference type="RefSeq" id="XP_016235069.1">
    <property type="nucleotide sequence ID" value="XM_016381967.1"/>
</dbReference>
<organism evidence="9 10">
    <name type="scientific">Exophiala spinifera</name>
    <dbReference type="NCBI Taxonomy" id="91928"/>
    <lineage>
        <taxon>Eukaryota</taxon>
        <taxon>Fungi</taxon>
        <taxon>Dikarya</taxon>
        <taxon>Ascomycota</taxon>
        <taxon>Pezizomycotina</taxon>
        <taxon>Eurotiomycetes</taxon>
        <taxon>Chaetothyriomycetidae</taxon>
        <taxon>Chaetothyriales</taxon>
        <taxon>Herpotrichiellaceae</taxon>
        <taxon>Exophiala</taxon>
    </lineage>
</organism>
<feature type="transmembrane region" description="Helical" evidence="7">
    <location>
        <begin position="103"/>
        <end position="120"/>
    </location>
</feature>
<keyword evidence="10" id="KW-1185">Reference proteome</keyword>
<keyword evidence="4 7" id="KW-1133">Transmembrane helix</keyword>
<feature type="transmembrane region" description="Helical" evidence="7">
    <location>
        <begin position="356"/>
        <end position="375"/>
    </location>
</feature>
<dbReference type="InterPro" id="IPR011701">
    <property type="entry name" value="MFS"/>
</dbReference>
<dbReference type="SUPFAM" id="SSF103473">
    <property type="entry name" value="MFS general substrate transporter"/>
    <property type="match status" value="1"/>
</dbReference>
<dbReference type="Gene3D" id="1.20.1250.20">
    <property type="entry name" value="MFS general substrate transporter like domains"/>
    <property type="match status" value="2"/>
</dbReference>
<protein>
    <recommendedName>
        <fullName evidence="8">Major facilitator superfamily (MFS) profile domain-containing protein</fullName>
    </recommendedName>
</protein>
<keyword evidence="2" id="KW-0813">Transport</keyword>
<dbReference type="VEuPathDB" id="FungiDB:PV08_07638"/>
<accession>A0A0D2B7F2</accession>
<feature type="region of interest" description="Disordered" evidence="6">
    <location>
        <begin position="502"/>
        <end position="526"/>
    </location>
</feature>
<evidence type="ECO:0000259" key="8">
    <source>
        <dbReference type="PROSITE" id="PS50850"/>
    </source>
</evidence>
<dbReference type="PROSITE" id="PS50850">
    <property type="entry name" value="MFS"/>
    <property type="match status" value="1"/>
</dbReference>
<reference evidence="9 10" key="1">
    <citation type="submission" date="2015-01" db="EMBL/GenBank/DDBJ databases">
        <title>The Genome Sequence of Exophiala spinifera CBS89968.</title>
        <authorList>
            <consortium name="The Broad Institute Genomics Platform"/>
            <person name="Cuomo C."/>
            <person name="de Hoog S."/>
            <person name="Gorbushina A."/>
            <person name="Stielow B."/>
            <person name="Teixiera M."/>
            <person name="Abouelleil A."/>
            <person name="Chapman S.B."/>
            <person name="Priest M."/>
            <person name="Young S.K."/>
            <person name="Wortman J."/>
            <person name="Nusbaum C."/>
            <person name="Birren B."/>
        </authorList>
    </citation>
    <scope>NUCLEOTIDE SEQUENCE [LARGE SCALE GENOMIC DNA]</scope>
    <source>
        <strain evidence="9 10">CBS 89968</strain>
    </source>
</reference>
<dbReference type="OrthoDB" id="6730379at2759"/>
<dbReference type="Proteomes" id="UP000053328">
    <property type="component" value="Unassembled WGS sequence"/>
</dbReference>
<dbReference type="GeneID" id="27334721"/>
<sequence length="526" mass="57901">MSRDIEKTDTREQLEDLSALKHVDTVHDDQALKIIAAYQGADAEWTPEEEQKLVRKIDFKLVPLMFITYGLIYYDKSMLSSAALFGLRKDLALTGNRYSMSSSIFYLGAIAGALPAALLAQRFPVERVAAGLICLWGLNIILTIECTDFKTLYVNRFFLGFLEAGLSPMLMIIVASFYKKTEQPLRLGSWWSAAGFISMFAPLVNYGFGHVKAALSPWKYMYIFAGSLTVVWGIVILLFLPPEPIHAKGFTERERYIAVARLRVNNAGIRNSHLKPAQVLEALTDIKFWLVFFCAFCIMIANGPLSTYLPIIIAGFGYSPLNSLLLTMPAGFVAGTCTLLSTYLAGKLSRRGGRSYVVVLFQFLVILGALLMWRLPHSNKAGGLAGLYLLASFAAPYGVIMSLQAANTAGYTKKTVTSSGLFMGYCLGNFAGPLLFRPQDAPQYEPGWQAVVITAFIALGLIVAYRFVCVLYNKKRNEAGIAEGVDHAFEDDLTDLKVTSCPNSTSYSAAADNSFRRTSSSATRSK</sequence>
<evidence type="ECO:0000256" key="5">
    <source>
        <dbReference type="ARBA" id="ARBA00023136"/>
    </source>
</evidence>
<keyword evidence="3 7" id="KW-0812">Transmembrane</keyword>
<feature type="transmembrane region" description="Helical" evidence="7">
    <location>
        <begin position="448"/>
        <end position="468"/>
    </location>
</feature>
<evidence type="ECO:0000256" key="7">
    <source>
        <dbReference type="SAM" id="Phobius"/>
    </source>
</evidence>
<evidence type="ECO:0000313" key="10">
    <source>
        <dbReference type="Proteomes" id="UP000053328"/>
    </source>
</evidence>
<feature type="transmembrane region" description="Helical" evidence="7">
    <location>
        <begin position="127"/>
        <end position="144"/>
    </location>
</feature>
<dbReference type="PANTHER" id="PTHR43791">
    <property type="entry name" value="PERMEASE-RELATED"/>
    <property type="match status" value="1"/>
</dbReference>
<feature type="transmembrane region" description="Helical" evidence="7">
    <location>
        <begin position="381"/>
        <end position="403"/>
    </location>
</feature>
<dbReference type="GO" id="GO:0022857">
    <property type="term" value="F:transmembrane transporter activity"/>
    <property type="evidence" value="ECO:0007669"/>
    <property type="project" value="InterPro"/>
</dbReference>
<dbReference type="Pfam" id="PF07690">
    <property type="entry name" value="MFS_1"/>
    <property type="match status" value="1"/>
</dbReference>
<feature type="transmembrane region" description="Helical" evidence="7">
    <location>
        <begin position="415"/>
        <end position="436"/>
    </location>
</feature>
<evidence type="ECO:0000256" key="6">
    <source>
        <dbReference type="SAM" id="MobiDB-lite"/>
    </source>
</evidence>
<feature type="compositionally biased region" description="Low complexity" evidence="6">
    <location>
        <begin position="516"/>
        <end position="526"/>
    </location>
</feature>
<evidence type="ECO:0000313" key="9">
    <source>
        <dbReference type="EMBL" id="KIW14853.1"/>
    </source>
</evidence>
<evidence type="ECO:0000256" key="2">
    <source>
        <dbReference type="ARBA" id="ARBA00022448"/>
    </source>
</evidence>
<evidence type="ECO:0000256" key="3">
    <source>
        <dbReference type="ARBA" id="ARBA00022692"/>
    </source>
</evidence>
<dbReference type="GO" id="GO:0016020">
    <property type="term" value="C:membrane"/>
    <property type="evidence" value="ECO:0007669"/>
    <property type="project" value="UniProtKB-SubCell"/>
</dbReference>
<feature type="domain" description="Major facilitator superfamily (MFS) profile" evidence="8">
    <location>
        <begin position="61"/>
        <end position="478"/>
    </location>
</feature>
<dbReference type="InterPro" id="IPR036259">
    <property type="entry name" value="MFS_trans_sf"/>
</dbReference>
<feature type="transmembrane region" description="Helical" evidence="7">
    <location>
        <begin position="57"/>
        <end position="74"/>
    </location>
</feature>
<feature type="transmembrane region" description="Helical" evidence="7">
    <location>
        <begin position="156"/>
        <end position="178"/>
    </location>
</feature>
<dbReference type="PANTHER" id="PTHR43791:SF35">
    <property type="entry name" value="MAJOR FACILITATOR SUPERFAMILY (MFS) PROFILE DOMAIN-CONTAINING PROTEIN"/>
    <property type="match status" value="1"/>
</dbReference>
<feature type="transmembrane region" description="Helical" evidence="7">
    <location>
        <begin position="190"/>
        <end position="208"/>
    </location>
</feature>
<feature type="transmembrane region" description="Helical" evidence="7">
    <location>
        <begin position="324"/>
        <end position="344"/>
    </location>
</feature>
<dbReference type="AlphaFoldDB" id="A0A0D2B7F2"/>
<name>A0A0D2B7F2_9EURO</name>
<comment type="subcellular location">
    <subcellularLocation>
        <location evidence="1">Membrane</location>
        <topology evidence="1">Multi-pass membrane protein</topology>
    </subcellularLocation>
</comment>
<evidence type="ECO:0000256" key="1">
    <source>
        <dbReference type="ARBA" id="ARBA00004141"/>
    </source>
</evidence>
<dbReference type="InterPro" id="IPR020846">
    <property type="entry name" value="MFS_dom"/>
</dbReference>
<keyword evidence="5 7" id="KW-0472">Membrane</keyword>